<sequence length="72" mass="8137">MFSLYFAAFPYPQNIQISILHSIFVKGDLMNFEVGDGIVEATDIYPDIKYTSIHKLLDIFLVDPPKPVTAAF</sequence>
<dbReference type="Gene3D" id="3.90.25.10">
    <property type="entry name" value="UDP-galactose 4-epimerase, domain 1"/>
    <property type="match status" value="1"/>
</dbReference>
<gene>
    <name evidence="1" type="ORF">FEM48_Zijuj08G0143600</name>
</gene>
<name>A0A978UZM1_ZIZJJ</name>
<dbReference type="Proteomes" id="UP000813462">
    <property type="component" value="Unassembled WGS sequence"/>
</dbReference>
<evidence type="ECO:0000313" key="2">
    <source>
        <dbReference type="Proteomes" id="UP000813462"/>
    </source>
</evidence>
<evidence type="ECO:0000313" key="1">
    <source>
        <dbReference type="EMBL" id="KAH7520437.1"/>
    </source>
</evidence>
<organism evidence="1 2">
    <name type="scientific">Ziziphus jujuba var. spinosa</name>
    <dbReference type="NCBI Taxonomy" id="714518"/>
    <lineage>
        <taxon>Eukaryota</taxon>
        <taxon>Viridiplantae</taxon>
        <taxon>Streptophyta</taxon>
        <taxon>Embryophyta</taxon>
        <taxon>Tracheophyta</taxon>
        <taxon>Spermatophyta</taxon>
        <taxon>Magnoliopsida</taxon>
        <taxon>eudicotyledons</taxon>
        <taxon>Gunneridae</taxon>
        <taxon>Pentapetalae</taxon>
        <taxon>rosids</taxon>
        <taxon>fabids</taxon>
        <taxon>Rosales</taxon>
        <taxon>Rhamnaceae</taxon>
        <taxon>Paliureae</taxon>
        <taxon>Ziziphus</taxon>
    </lineage>
</organism>
<dbReference type="PANTHER" id="PTHR43349:SF9">
    <property type="entry name" value="PHENYLCOUMARAN BENZYLIC ETHER REDUCTASE-LIKE PROTEIN"/>
    <property type="match status" value="1"/>
</dbReference>
<comment type="caution">
    <text evidence="1">The sequence shown here is derived from an EMBL/GenBank/DDBJ whole genome shotgun (WGS) entry which is preliminary data.</text>
</comment>
<dbReference type="AlphaFoldDB" id="A0A978UZM1"/>
<proteinExistence type="predicted"/>
<reference evidence="1" key="1">
    <citation type="journal article" date="2021" name="Front. Plant Sci.">
        <title>Chromosome-Scale Genome Assembly for Chinese Sour Jujube and Insights Into Its Genome Evolution and Domestication Signature.</title>
        <authorList>
            <person name="Shen L.-Y."/>
            <person name="Luo H."/>
            <person name="Wang X.-L."/>
            <person name="Wang X.-M."/>
            <person name="Qiu X.-J."/>
            <person name="Liu H."/>
            <person name="Zhou S.-S."/>
            <person name="Jia K.-H."/>
            <person name="Nie S."/>
            <person name="Bao Y.-T."/>
            <person name="Zhang R.-G."/>
            <person name="Yun Q.-Z."/>
            <person name="Chai Y.-H."/>
            <person name="Lu J.-Y."/>
            <person name="Li Y."/>
            <person name="Zhao S.-W."/>
            <person name="Mao J.-F."/>
            <person name="Jia S.-G."/>
            <person name="Mao Y.-M."/>
        </authorList>
    </citation>
    <scope>NUCLEOTIDE SEQUENCE</scope>
    <source>
        <strain evidence="1">AT0</strain>
        <tissue evidence="1">Leaf</tissue>
    </source>
</reference>
<accession>A0A978UZM1</accession>
<dbReference type="PANTHER" id="PTHR43349">
    <property type="entry name" value="PINORESINOL REDUCTASE-RELATED"/>
    <property type="match status" value="1"/>
</dbReference>
<dbReference type="EMBL" id="JAEACU010000008">
    <property type="protein sequence ID" value="KAH7520437.1"/>
    <property type="molecule type" value="Genomic_DNA"/>
</dbReference>
<protein>
    <submittedName>
        <fullName evidence="1">Uncharacterized protein</fullName>
    </submittedName>
</protein>
<dbReference type="InterPro" id="IPR050608">
    <property type="entry name" value="NmrA-type/Isoflavone_red_sf"/>
</dbReference>